<organism evidence="1 2">
    <name type="scientific">Litoreibacter ponti</name>
    <dbReference type="NCBI Taxonomy" id="1510457"/>
    <lineage>
        <taxon>Bacteria</taxon>
        <taxon>Pseudomonadati</taxon>
        <taxon>Pseudomonadota</taxon>
        <taxon>Alphaproteobacteria</taxon>
        <taxon>Rhodobacterales</taxon>
        <taxon>Roseobacteraceae</taxon>
        <taxon>Litoreibacter</taxon>
    </lineage>
</organism>
<dbReference type="OrthoDB" id="66828at2"/>
<keyword evidence="2" id="KW-1185">Reference proteome</keyword>
<dbReference type="RefSeq" id="WP_107844215.1">
    <property type="nucleotide sequence ID" value="NZ_QBKS01000001.1"/>
</dbReference>
<dbReference type="EMBL" id="QBKS01000001">
    <property type="protein sequence ID" value="PTX55976.1"/>
    <property type="molecule type" value="Genomic_DNA"/>
</dbReference>
<dbReference type="Proteomes" id="UP000243978">
    <property type="component" value="Unassembled WGS sequence"/>
</dbReference>
<sequence>MSFAPGQVWTYPETEDVPQLLVTIGRIDSAESLGADPGNSDVISVSLRAADEDWPSVGHLPFAAPALEGGELVMEDATLPDGFTEGYETWQAAFRQGDAGVFTIGPAAAFATVLEALSAKE</sequence>
<evidence type="ECO:0000313" key="2">
    <source>
        <dbReference type="Proteomes" id="UP000243978"/>
    </source>
</evidence>
<protein>
    <submittedName>
        <fullName evidence="1">Uncharacterized protein</fullName>
    </submittedName>
</protein>
<accession>A0A2T6BIV1</accession>
<evidence type="ECO:0000313" key="1">
    <source>
        <dbReference type="EMBL" id="PTX55976.1"/>
    </source>
</evidence>
<proteinExistence type="predicted"/>
<reference evidence="1 2" key="1">
    <citation type="submission" date="2018-04" db="EMBL/GenBank/DDBJ databases">
        <title>Genomic Encyclopedia of Archaeal and Bacterial Type Strains, Phase II (KMG-II): from individual species to whole genera.</title>
        <authorList>
            <person name="Goeker M."/>
        </authorList>
    </citation>
    <scope>NUCLEOTIDE SEQUENCE [LARGE SCALE GENOMIC DNA]</scope>
    <source>
        <strain evidence="1 2">DSM 100977</strain>
    </source>
</reference>
<name>A0A2T6BIV1_9RHOB</name>
<dbReference type="AlphaFoldDB" id="A0A2T6BIV1"/>
<comment type="caution">
    <text evidence="1">The sequence shown here is derived from an EMBL/GenBank/DDBJ whole genome shotgun (WGS) entry which is preliminary data.</text>
</comment>
<gene>
    <name evidence="1" type="ORF">C8N43_0625</name>
</gene>